<dbReference type="InterPro" id="IPR001764">
    <property type="entry name" value="Glyco_hydro_3_N"/>
</dbReference>
<dbReference type="Gene3D" id="3.20.20.300">
    <property type="entry name" value="Glycoside hydrolase, family 3, N-terminal domain"/>
    <property type="match status" value="1"/>
</dbReference>
<evidence type="ECO:0000256" key="4">
    <source>
        <dbReference type="ARBA" id="ARBA00022729"/>
    </source>
</evidence>
<evidence type="ECO:0000256" key="7">
    <source>
        <dbReference type="ARBA" id="ARBA00031448"/>
    </source>
</evidence>
<dbReference type="InterPro" id="IPR002772">
    <property type="entry name" value="Glyco_hydro_3_C"/>
</dbReference>
<proteinExistence type="inferred from homology"/>
<dbReference type="InterPro" id="IPR036962">
    <property type="entry name" value="Glyco_hydro_3_N_sf"/>
</dbReference>
<comment type="catalytic activity">
    <reaction evidence="1">
        <text>Hydrolysis of terminal, non-reducing beta-D-glucosyl residues with release of beta-D-glucose.</text>
        <dbReference type="EC" id="3.2.1.21"/>
    </reaction>
</comment>
<keyword evidence="5 11" id="KW-0378">Hydrolase</keyword>
<evidence type="ECO:0000313" key="11">
    <source>
        <dbReference type="EMBL" id="SBT11305.1"/>
    </source>
</evidence>
<evidence type="ECO:0000256" key="2">
    <source>
        <dbReference type="ARBA" id="ARBA00005336"/>
    </source>
</evidence>
<dbReference type="InterPro" id="IPR026891">
    <property type="entry name" value="Fn3-like"/>
</dbReference>
<keyword evidence="12" id="KW-1185">Reference proteome</keyword>
<evidence type="ECO:0000256" key="9">
    <source>
        <dbReference type="ARBA" id="ARBA00032594"/>
    </source>
</evidence>
<dbReference type="Gene3D" id="3.40.50.1700">
    <property type="entry name" value="Glycoside hydrolase family 3 C-terminal domain"/>
    <property type="match status" value="1"/>
</dbReference>
<dbReference type="PRINTS" id="PR00133">
    <property type="entry name" value="GLHYDRLASE3"/>
</dbReference>
<protein>
    <recommendedName>
        <fullName evidence="3">beta-glucosidase</fullName>
        <ecNumber evidence="3">3.2.1.21</ecNumber>
    </recommendedName>
    <alternativeName>
        <fullName evidence="9">Beta-D-glucoside glucohydrolase</fullName>
    </alternativeName>
    <alternativeName>
        <fullName evidence="7">Cellobiase</fullName>
    </alternativeName>
    <alternativeName>
        <fullName evidence="8">Gentiobiase</fullName>
    </alternativeName>
</protein>
<keyword evidence="4" id="KW-0732">Signal</keyword>
<dbReference type="Pfam" id="PF00933">
    <property type="entry name" value="Glyco_hydro_3"/>
    <property type="match status" value="1"/>
</dbReference>
<dbReference type="GO" id="GO:0009251">
    <property type="term" value="P:glucan catabolic process"/>
    <property type="evidence" value="ECO:0007669"/>
    <property type="project" value="TreeGrafter"/>
</dbReference>
<dbReference type="EMBL" id="FLQZ01000001">
    <property type="protein sequence ID" value="SBT11305.1"/>
    <property type="molecule type" value="Genomic_DNA"/>
</dbReference>
<evidence type="ECO:0000256" key="6">
    <source>
        <dbReference type="ARBA" id="ARBA00023295"/>
    </source>
</evidence>
<sequence length="734" mass="80784">MAQPYQDTTLSIHQRVEDLLSRMTTEEKIGQLCQTPMLDYDDNREQYLDGVKKGSWGSRILADTAWAGNAPGESVDPKQLNEFQKVAVEQSRLGIPLIIARDVIYGQQTVLPIPLAQASSFNPDMIESAYRCIAKEASSLGIHWTFAPMLDIVRDPRWGRVIESAGEDPFLTSAMAKAVVKGFQGDDMADENSMVACAKHFIGYGAAEGGRDYDTTEITDNTLHNVYLPPFKAAVEAGVATVMSGFNDLGGTPVSASNQLINGWLKQQQSFDGFVVSDWGSISDLEYFGVAKDAKASAKKALEAGVDMAMTNEAYQDFLPDLVSSSQINMDTIDEATRRVLTIKFKAGLFEKPYVDENRHKTILRHPEHVAKAQQLAEQSMVLLKNSGILPLASPSSLQSKLTIAVIGPHAHSQRQHLGSWCLDGRSQDVTSIYEGIQAYIEQNNLNVDLITEDASFTDEMVECAHRADLTILCTGESHRRTGEARNIAELTLPAGQEQLIQAIGETDTPLVVVQCTGRPVPSMATEQFADALLYAWQSGTETGHAVARLLFGAVSPSGCLPMSVPRSTGQIPIYYARKKLGKMRAFQEYQPYKDQKDTPLYPFGFGLTYGEFEYSNLELSHSELSLEDTLKVKVNVRNIGEHVATEVVQCYTRQIHATTSRPEKELKAFSRVDLRPGEAKTVCLEIPSCSLEYYGEEQRLEVTESRIELYVGSDSNASLKASFLLQASGLSNG</sequence>
<dbReference type="Pfam" id="PF14310">
    <property type="entry name" value="Fn3-like"/>
    <property type="match status" value="1"/>
</dbReference>
<dbReference type="InterPro" id="IPR013783">
    <property type="entry name" value="Ig-like_fold"/>
</dbReference>
<evidence type="ECO:0000259" key="10">
    <source>
        <dbReference type="SMART" id="SM01217"/>
    </source>
</evidence>
<dbReference type="InterPro" id="IPR036881">
    <property type="entry name" value="Glyco_hydro_3_C_sf"/>
</dbReference>
<organism evidence="11 12">
    <name type="scientific">Vibrio celticus</name>
    <dbReference type="NCBI Taxonomy" id="446372"/>
    <lineage>
        <taxon>Bacteria</taxon>
        <taxon>Pseudomonadati</taxon>
        <taxon>Pseudomonadota</taxon>
        <taxon>Gammaproteobacteria</taxon>
        <taxon>Vibrionales</taxon>
        <taxon>Vibrionaceae</taxon>
        <taxon>Vibrio</taxon>
    </lineage>
</organism>
<dbReference type="SUPFAM" id="SSF51445">
    <property type="entry name" value="(Trans)glycosidases"/>
    <property type="match status" value="1"/>
</dbReference>
<reference evidence="12" key="1">
    <citation type="submission" date="2016-06" db="EMBL/GenBank/DDBJ databases">
        <authorList>
            <person name="Rodrigo-Torres L."/>
            <person name="Arahal D.R."/>
        </authorList>
    </citation>
    <scope>NUCLEOTIDE SEQUENCE [LARGE SCALE GENOMIC DNA]</scope>
    <source>
        <strain evidence="12">CECT 7224</strain>
    </source>
</reference>
<dbReference type="InterPro" id="IPR017853">
    <property type="entry name" value="GH"/>
</dbReference>
<evidence type="ECO:0000256" key="3">
    <source>
        <dbReference type="ARBA" id="ARBA00012744"/>
    </source>
</evidence>
<dbReference type="SUPFAM" id="SSF52279">
    <property type="entry name" value="Beta-D-glucan exohydrolase, C-terminal domain"/>
    <property type="match status" value="1"/>
</dbReference>
<dbReference type="PANTHER" id="PTHR30620">
    <property type="entry name" value="PERIPLASMIC BETA-GLUCOSIDASE-RELATED"/>
    <property type="match status" value="1"/>
</dbReference>
<name>A0A1C3J899_9VIBR</name>
<accession>A0A1C3J899</accession>
<dbReference type="Pfam" id="PF01915">
    <property type="entry name" value="Glyco_hydro_3_C"/>
    <property type="match status" value="1"/>
</dbReference>
<evidence type="ECO:0000256" key="1">
    <source>
        <dbReference type="ARBA" id="ARBA00000448"/>
    </source>
</evidence>
<keyword evidence="6 11" id="KW-0326">Glycosidase</keyword>
<dbReference type="SMART" id="SM01217">
    <property type="entry name" value="Fn3_like"/>
    <property type="match status" value="1"/>
</dbReference>
<dbReference type="GO" id="GO:0008422">
    <property type="term" value="F:beta-glucosidase activity"/>
    <property type="evidence" value="ECO:0007669"/>
    <property type="project" value="UniProtKB-EC"/>
</dbReference>
<dbReference type="FunFam" id="2.60.40.10:FF:000495">
    <property type="entry name" value="Periplasmic beta-glucosidase"/>
    <property type="match status" value="1"/>
</dbReference>
<dbReference type="Proteomes" id="UP000092819">
    <property type="component" value="Unassembled WGS sequence"/>
</dbReference>
<evidence type="ECO:0000256" key="8">
    <source>
        <dbReference type="ARBA" id="ARBA00032194"/>
    </source>
</evidence>
<feature type="domain" description="Fibronectin type III-like" evidence="10">
    <location>
        <begin position="647"/>
        <end position="716"/>
    </location>
</feature>
<dbReference type="PANTHER" id="PTHR30620:SF16">
    <property type="entry name" value="LYSOSOMAL BETA GLUCOSIDASE"/>
    <property type="match status" value="1"/>
</dbReference>
<dbReference type="AlphaFoldDB" id="A0A1C3J899"/>
<dbReference type="InterPro" id="IPR051915">
    <property type="entry name" value="Cellulose_Degrad_GH3"/>
</dbReference>
<evidence type="ECO:0000256" key="5">
    <source>
        <dbReference type="ARBA" id="ARBA00022801"/>
    </source>
</evidence>
<dbReference type="Gene3D" id="2.60.40.10">
    <property type="entry name" value="Immunoglobulins"/>
    <property type="match status" value="1"/>
</dbReference>
<evidence type="ECO:0000313" key="12">
    <source>
        <dbReference type="Proteomes" id="UP000092819"/>
    </source>
</evidence>
<dbReference type="RefSeq" id="WP_065675142.1">
    <property type="nucleotide sequence ID" value="NZ_AP025463.1"/>
</dbReference>
<gene>
    <name evidence="11" type="primary">bglX_1</name>
    <name evidence="11" type="ORF">VCE7224_00021</name>
</gene>
<comment type="similarity">
    <text evidence="2">Belongs to the glycosyl hydrolase 3 family.</text>
</comment>
<dbReference type="EC" id="3.2.1.21" evidence="3"/>